<sequence length="137" mass="15229">MWNSVILAVLLPCLGTFIIYLIYFCLLWYAANYNINMSEYYQSSGNGKPKKLKGISISDLEKLPRITGKDLATSSMPECAVCLDDIGSDQTVRIIPGCNHGFHLQCADQWLSKESVCPVCRAVIQPELFSAPEFSPC</sequence>
<comment type="caution">
    <text evidence="1">The sequence shown here is derived from an EMBL/GenBank/DDBJ whole genome shotgun (WGS) entry which is preliminary data.</text>
</comment>
<dbReference type="EMBL" id="CM044708">
    <property type="protein sequence ID" value="KAI5649519.1"/>
    <property type="molecule type" value="Genomic_DNA"/>
</dbReference>
<keyword evidence="2" id="KW-1185">Reference proteome</keyword>
<proteinExistence type="predicted"/>
<protein>
    <submittedName>
        <fullName evidence="1">Uncharacterized protein</fullName>
    </submittedName>
</protein>
<organism evidence="1 2">
    <name type="scientific">Catharanthus roseus</name>
    <name type="common">Madagascar periwinkle</name>
    <name type="synonym">Vinca rosea</name>
    <dbReference type="NCBI Taxonomy" id="4058"/>
    <lineage>
        <taxon>Eukaryota</taxon>
        <taxon>Viridiplantae</taxon>
        <taxon>Streptophyta</taxon>
        <taxon>Embryophyta</taxon>
        <taxon>Tracheophyta</taxon>
        <taxon>Spermatophyta</taxon>
        <taxon>Magnoliopsida</taxon>
        <taxon>eudicotyledons</taxon>
        <taxon>Gunneridae</taxon>
        <taxon>Pentapetalae</taxon>
        <taxon>asterids</taxon>
        <taxon>lamiids</taxon>
        <taxon>Gentianales</taxon>
        <taxon>Apocynaceae</taxon>
        <taxon>Rauvolfioideae</taxon>
        <taxon>Vinceae</taxon>
        <taxon>Catharanthinae</taxon>
        <taxon>Catharanthus</taxon>
    </lineage>
</organism>
<evidence type="ECO:0000313" key="2">
    <source>
        <dbReference type="Proteomes" id="UP001060085"/>
    </source>
</evidence>
<gene>
    <name evidence="1" type="ORF">M9H77_35524</name>
</gene>
<accession>A0ACB9ZP89</accession>
<dbReference type="Proteomes" id="UP001060085">
    <property type="component" value="Linkage Group LG08"/>
</dbReference>
<name>A0ACB9ZP89_CATRO</name>
<reference evidence="2" key="1">
    <citation type="journal article" date="2023" name="Nat. Plants">
        <title>Single-cell RNA sequencing provides a high-resolution roadmap for understanding the multicellular compartmentation of specialized metabolism.</title>
        <authorList>
            <person name="Sun S."/>
            <person name="Shen X."/>
            <person name="Li Y."/>
            <person name="Li Y."/>
            <person name="Wang S."/>
            <person name="Li R."/>
            <person name="Zhang H."/>
            <person name="Shen G."/>
            <person name="Guo B."/>
            <person name="Wei J."/>
            <person name="Xu J."/>
            <person name="St-Pierre B."/>
            <person name="Chen S."/>
            <person name="Sun C."/>
        </authorList>
    </citation>
    <scope>NUCLEOTIDE SEQUENCE [LARGE SCALE GENOMIC DNA]</scope>
</reference>
<evidence type="ECO:0000313" key="1">
    <source>
        <dbReference type="EMBL" id="KAI5649519.1"/>
    </source>
</evidence>